<feature type="transmembrane region" description="Helical" evidence="7">
    <location>
        <begin position="329"/>
        <end position="348"/>
    </location>
</feature>
<evidence type="ECO:0000259" key="8">
    <source>
        <dbReference type="PROSITE" id="PS50089"/>
    </source>
</evidence>
<dbReference type="PROSITE" id="PS50089">
    <property type="entry name" value="ZF_RING_2"/>
    <property type="match status" value="1"/>
</dbReference>
<evidence type="ECO:0000256" key="4">
    <source>
        <dbReference type="ARBA" id="ARBA00022989"/>
    </source>
</evidence>
<name>A0A151ZG93_TIELA</name>
<feature type="transmembrane region" description="Helical" evidence="7">
    <location>
        <begin position="50"/>
        <end position="69"/>
    </location>
</feature>
<feature type="transmembrane region" description="Helical" evidence="7">
    <location>
        <begin position="131"/>
        <end position="157"/>
    </location>
</feature>
<dbReference type="SMART" id="SM00184">
    <property type="entry name" value="RING"/>
    <property type="match status" value="1"/>
</dbReference>
<dbReference type="PANTHER" id="PTHR13407:SF0">
    <property type="entry name" value="FI05221P"/>
    <property type="match status" value="1"/>
</dbReference>
<dbReference type="GO" id="GO:0005789">
    <property type="term" value="C:endoplasmic reticulum membrane"/>
    <property type="evidence" value="ECO:0007669"/>
    <property type="project" value="TreeGrafter"/>
</dbReference>
<evidence type="ECO:0000256" key="7">
    <source>
        <dbReference type="SAM" id="Phobius"/>
    </source>
</evidence>
<comment type="caution">
    <text evidence="9">The sequence shown here is derived from an EMBL/GenBank/DDBJ whole genome shotgun (WGS) entry which is preliminary data.</text>
</comment>
<dbReference type="STRING" id="361077.A0A151ZG93"/>
<evidence type="ECO:0000256" key="2">
    <source>
        <dbReference type="ARBA" id="ARBA00022692"/>
    </source>
</evidence>
<keyword evidence="5 7" id="KW-0472">Membrane</keyword>
<dbReference type="Proteomes" id="UP000076078">
    <property type="component" value="Unassembled WGS sequence"/>
</dbReference>
<dbReference type="PANTHER" id="PTHR13407">
    <property type="entry name" value="RNF121 PROTEIN"/>
    <property type="match status" value="1"/>
</dbReference>
<evidence type="ECO:0000256" key="5">
    <source>
        <dbReference type="ARBA" id="ARBA00023136"/>
    </source>
</evidence>
<dbReference type="InterPro" id="IPR001841">
    <property type="entry name" value="Znf_RING"/>
</dbReference>
<dbReference type="SUPFAM" id="SSF57850">
    <property type="entry name" value="RING/U-box"/>
    <property type="match status" value="1"/>
</dbReference>
<dbReference type="GO" id="GO:0061630">
    <property type="term" value="F:ubiquitin protein ligase activity"/>
    <property type="evidence" value="ECO:0007669"/>
    <property type="project" value="TreeGrafter"/>
</dbReference>
<dbReference type="OMA" id="PYWERTH"/>
<dbReference type="InterPro" id="IPR013083">
    <property type="entry name" value="Znf_RING/FYVE/PHD"/>
</dbReference>
<sequence length="355" mass="40620">MVNINEDSGIEQQHQQDLTQDKIGQAHGHSHNADDSGIINHPGHNELHRMITLGVILVMVVSQFLLLIWRNKYPRSFLRLSLLGLWVFPIVFSLYYQHVRMILIWSAFSGALVYLYRLSTQNPLDRKTPKIVFIWFYFIYIISFIISVIGFLGMIFLPGSTDGYATIIFYGLYFGLLGRDFAELCSDRIATILGLGGSRLPFTAISNSYCAICTNNLKPIASSTSNSVGSDLLLSSINNSSNAANNSSRDKSIETKMDWVMNKLFSKKPVELPGCKHVFHEWCIRGWSLVGKKNMCPHCNEKVNLRELSDNPWEKQTFIWGSLLDSVRYLVVWNPIILYLIQWLVYLFDRDSFMI</sequence>
<keyword evidence="6" id="KW-0863">Zinc-finger</keyword>
<protein>
    <recommendedName>
        <fullName evidence="8">RING-type domain-containing protein</fullName>
    </recommendedName>
</protein>
<keyword evidence="3" id="KW-0479">Metal-binding</keyword>
<dbReference type="Gene3D" id="3.30.40.10">
    <property type="entry name" value="Zinc/RING finger domain, C3HC4 (zinc finger)"/>
    <property type="match status" value="1"/>
</dbReference>
<reference evidence="9 10" key="1">
    <citation type="submission" date="2015-12" db="EMBL/GenBank/DDBJ databases">
        <title>Dictyostelia acquired genes for synthesis and detection of signals that induce cell-type specialization by lateral gene transfer from prokaryotes.</title>
        <authorList>
            <person name="Gloeckner G."/>
            <person name="Schaap P."/>
        </authorList>
    </citation>
    <scope>NUCLEOTIDE SEQUENCE [LARGE SCALE GENOMIC DNA]</scope>
    <source>
        <strain evidence="9 10">TK</strain>
    </source>
</reference>
<evidence type="ECO:0000313" key="10">
    <source>
        <dbReference type="Proteomes" id="UP000076078"/>
    </source>
</evidence>
<comment type="subcellular location">
    <subcellularLocation>
        <location evidence="1">Membrane</location>
        <topology evidence="1">Multi-pass membrane protein</topology>
    </subcellularLocation>
</comment>
<dbReference type="GO" id="GO:0008270">
    <property type="term" value="F:zinc ion binding"/>
    <property type="evidence" value="ECO:0007669"/>
    <property type="project" value="UniProtKB-KW"/>
</dbReference>
<dbReference type="GO" id="GO:0036503">
    <property type="term" value="P:ERAD pathway"/>
    <property type="evidence" value="ECO:0007669"/>
    <property type="project" value="TreeGrafter"/>
</dbReference>
<evidence type="ECO:0000313" key="9">
    <source>
        <dbReference type="EMBL" id="KYQ92945.1"/>
    </source>
</evidence>
<dbReference type="EMBL" id="LODT01000028">
    <property type="protein sequence ID" value="KYQ92945.1"/>
    <property type="molecule type" value="Genomic_DNA"/>
</dbReference>
<feature type="domain" description="RING-type" evidence="8">
    <location>
        <begin position="210"/>
        <end position="300"/>
    </location>
</feature>
<feature type="transmembrane region" description="Helical" evidence="7">
    <location>
        <begin position="102"/>
        <end position="119"/>
    </location>
</feature>
<gene>
    <name evidence="9" type="ORF">DLAC_05544</name>
</gene>
<evidence type="ECO:0000256" key="1">
    <source>
        <dbReference type="ARBA" id="ARBA00004141"/>
    </source>
</evidence>
<keyword evidence="10" id="KW-1185">Reference proteome</keyword>
<proteinExistence type="predicted"/>
<accession>A0A151ZG93</accession>
<evidence type="ECO:0000256" key="3">
    <source>
        <dbReference type="ARBA" id="ARBA00022723"/>
    </source>
</evidence>
<feature type="transmembrane region" description="Helical" evidence="7">
    <location>
        <begin position="163"/>
        <end position="182"/>
    </location>
</feature>
<dbReference type="GO" id="GO:0000139">
    <property type="term" value="C:Golgi membrane"/>
    <property type="evidence" value="ECO:0007669"/>
    <property type="project" value="TreeGrafter"/>
</dbReference>
<dbReference type="InterPro" id="IPR040176">
    <property type="entry name" value="RNF121/RNF175"/>
</dbReference>
<dbReference type="OrthoDB" id="446635at2759"/>
<dbReference type="AlphaFoldDB" id="A0A151ZG93"/>
<dbReference type="FunCoup" id="A0A151ZG93">
    <property type="interactions" value="237"/>
</dbReference>
<evidence type="ECO:0000256" key="6">
    <source>
        <dbReference type="PROSITE-ProRule" id="PRU00175"/>
    </source>
</evidence>
<keyword evidence="6" id="KW-0862">Zinc</keyword>
<keyword evidence="2 7" id="KW-0812">Transmembrane</keyword>
<feature type="transmembrane region" description="Helical" evidence="7">
    <location>
        <begin position="76"/>
        <end position="96"/>
    </location>
</feature>
<keyword evidence="4 7" id="KW-1133">Transmembrane helix</keyword>
<organism evidence="9 10">
    <name type="scientific">Tieghemostelium lacteum</name>
    <name type="common">Slime mold</name>
    <name type="synonym">Dictyostelium lacteum</name>
    <dbReference type="NCBI Taxonomy" id="361077"/>
    <lineage>
        <taxon>Eukaryota</taxon>
        <taxon>Amoebozoa</taxon>
        <taxon>Evosea</taxon>
        <taxon>Eumycetozoa</taxon>
        <taxon>Dictyostelia</taxon>
        <taxon>Dictyosteliales</taxon>
        <taxon>Raperosteliaceae</taxon>
        <taxon>Tieghemostelium</taxon>
    </lineage>
</organism>
<dbReference type="InParanoid" id="A0A151ZG93"/>